<dbReference type="EMBL" id="JAUSQM010000001">
    <property type="protein sequence ID" value="MDP9820651.1"/>
    <property type="molecule type" value="Genomic_DNA"/>
</dbReference>
<dbReference type="Proteomes" id="UP001240447">
    <property type="component" value="Unassembled WGS sequence"/>
</dbReference>
<evidence type="ECO:0000313" key="4">
    <source>
        <dbReference type="EMBL" id="MDP9820651.1"/>
    </source>
</evidence>
<feature type="domain" description="Bacterial transcriptional activator" evidence="3">
    <location>
        <begin position="767"/>
        <end position="909"/>
    </location>
</feature>
<dbReference type="InterPro" id="IPR018392">
    <property type="entry name" value="LysM"/>
</dbReference>
<dbReference type="Gene3D" id="3.10.350.10">
    <property type="entry name" value="LysM domain"/>
    <property type="match status" value="1"/>
</dbReference>
<feature type="transmembrane region" description="Helical" evidence="2">
    <location>
        <begin position="91"/>
        <end position="118"/>
    </location>
</feature>
<dbReference type="RefSeq" id="WP_306824767.1">
    <property type="nucleotide sequence ID" value="NZ_JAUSQM010000001.1"/>
</dbReference>
<sequence>MTEQSTDPTGTARPGETTLSQAPDPNRFTGTRKPEERPERRFGEVIGAGFALLLLVVGLPAALLALGAPPPIPTQAPSLAQIARELSAEDLITVLVAIVWLTWLYFLVCVVVEVVAALRGGLARSVPLAGPLQSLARILVGALLMTGILAAPAQAAMGDGGAAASAGPAVTATQVAGSVGVGAVVGTVEGAAAVDQDVADQVEQRLEGHKVYTVKAPQNGYHDNLWDIAERHLGDGRRYTEIFELNKDRIQPDGRRLDLARLIHPGWELVMPEDASGVPRFHAPVEAPAAPQPGGALAGADAGVEVGAGAGADAGDAASGEESVSQAAQGAGGLVAAAVLGALLLARRRRLGRRPEDDALAAEEQLRVSATPERASWLDVVLRDLALRCRQAQLALPPAYAAIVGDDGIELRLAPALSSAPEGWQVAEDGAVWRRTADLPPLAAAATEVAPYPGLVSIGVDDDGRDVLIDLEAAGGMIALTGDATVASQVAASVAVQTATAAWAEGISVTAAGLPHGVEEIGDARLRVTDDLRSELEGFEASIANLRGDVLSGRMSRRGFSASQLVVCGLVPDDDVADRLRLLTGRGRQAFSVLIAGDHRSARWRLTVDENGVLELPQLQLSVHANRMSAAEVEAVAELFGASREEPVDHGDRVAIPAPARAHDDAAWATAERRVGVLGPVAVQGGGVLPEERAELAREMVVFLAMQPEPVHPNVLAGAIWPRGVTADVRDRTVERVRAWLGTAEDGTHYLRADADGRLSLADGAVCDWDAVRTLLISSRQASSARDEVEKLRRALQLVRGEPFAATPTGRYGWVAREDLPRVIARVLIDASHRLATLLLDDDPNGAVQAAEAGLRVAPGSQLLWRDLIRARHGATGIAGVQQTLDQMGDGLAGVPLEPETEALVQDFLPDSGTIAAG</sequence>
<evidence type="ECO:0000256" key="2">
    <source>
        <dbReference type="SAM" id="Phobius"/>
    </source>
</evidence>
<feature type="region of interest" description="Disordered" evidence="1">
    <location>
        <begin position="1"/>
        <end position="39"/>
    </location>
</feature>
<accession>A0ABT9NJY5</accession>
<keyword evidence="2" id="KW-0812">Transmembrane</keyword>
<reference evidence="4 5" key="1">
    <citation type="submission" date="2023-07" db="EMBL/GenBank/DDBJ databases">
        <title>Sequencing the genomes of 1000 actinobacteria strains.</title>
        <authorList>
            <person name="Klenk H.-P."/>
        </authorList>
    </citation>
    <scope>NUCLEOTIDE SEQUENCE [LARGE SCALE GENOMIC DNA]</scope>
    <source>
        <strain evidence="4 5">GD13</strain>
    </source>
</reference>
<keyword evidence="2" id="KW-1133">Transmembrane helix</keyword>
<comment type="caution">
    <text evidence="4">The sequence shown here is derived from an EMBL/GenBank/DDBJ whole genome shotgun (WGS) entry which is preliminary data.</text>
</comment>
<gene>
    <name evidence="4" type="ORF">J2S59_000460</name>
</gene>
<dbReference type="InterPro" id="IPR005158">
    <property type="entry name" value="BTAD"/>
</dbReference>
<dbReference type="PANTHER" id="PTHR34700">
    <property type="entry name" value="POTASSIUM BINDING PROTEIN KBP"/>
    <property type="match status" value="1"/>
</dbReference>
<keyword evidence="2" id="KW-0472">Membrane</keyword>
<dbReference type="PANTHER" id="PTHR34700:SF4">
    <property type="entry name" value="PHAGE-LIKE ELEMENT PBSX PROTEIN XKDP"/>
    <property type="match status" value="1"/>
</dbReference>
<keyword evidence="5" id="KW-1185">Reference proteome</keyword>
<protein>
    <recommendedName>
        <fullName evidence="3">Bacterial transcriptional activator domain-containing protein</fullName>
    </recommendedName>
</protein>
<dbReference type="InterPro" id="IPR036779">
    <property type="entry name" value="LysM_dom_sf"/>
</dbReference>
<feature type="transmembrane region" description="Helical" evidence="2">
    <location>
        <begin position="138"/>
        <end position="157"/>
    </location>
</feature>
<evidence type="ECO:0000256" key="1">
    <source>
        <dbReference type="SAM" id="MobiDB-lite"/>
    </source>
</evidence>
<dbReference type="CDD" id="cd00118">
    <property type="entry name" value="LysM"/>
    <property type="match status" value="1"/>
</dbReference>
<evidence type="ECO:0000259" key="3">
    <source>
        <dbReference type="SMART" id="SM01043"/>
    </source>
</evidence>
<organism evidence="4 5">
    <name type="scientific">Nocardioides massiliensis</name>
    <dbReference type="NCBI Taxonomy" id="1325935"/>
    <lineage>
        <taxon>Bacteria</taxon>
        <taxon>Bacillati</taxon>
        <taxon>Actinomycetota</taxon>
        <taxon>Actinomycetes</taxon>
        <taxon>Propionibacteriales</taxon>
        <taxon>Nocardioidaceae</taxon>
        <taxon>Nocardioides</taxon>
    </lineage>
</organism>
<evidence type="ECO:0000313" key="5">
    <source>
        <dbReference type="Proteomes" id="UP001240447"/>
    </source>
</evidence>
<dbReference type="InterPro" id="IPR052196">
    <property type="entry name" value="Bact_Kbp"/>
</dbReference>
<name>A0ABT9NJY5_9ACTN</name>
<dbReference type="SMART" id="SM01043">
    <property type="entry name" value="BTAD"/>
    <property type="match status" value="1"/>
</dbReference>
<feature type="transmembrane region" description="Helical" evidence="2">
    <location>
        <begin position="42"/>
        <end position="68"/>
    </location>
</feature>
<proteinExistence type="predicted"/>